<dbReference type="EMBL" id="KZ826380">
    <property type="protein sequence ID" value="PYI03438.1"/>
    <property type="molecule type" value="Genomic_DNA"/>
</dbReference>
<evidence type="ECO:0000313" key="1">
    <source>
        <dbReference type="EMBL" id="PYI03438.1"/>
    </source>
</evidence>
<dbReference type="VEuPathDB" id="FungiDB:BO78DRAFT_322664"/>
<gene>
    <name evidence="1" type="ORF">BO78DRAFT_322664</name>
</gene>
<accession>A0A319E9X8</accession>
<evidence type="ECO:0000313" key="2">
    <source>
        <dbReference type="Proteomes" id="UP000248423"/>
    </source>
</evidence>
<sequence length="266" mass="29525">MTTPKTHDLDPPPTSLPPPNLLTTIPYTTPTLIRHFYYSKTTNPYLLITNVPETIITESLDLDRFLQTKARISWNRTTRTLILKSGARRQEIACGHFNNEVHFFLHKTGLSHDLDPLGRATVVFDDEVVKDPDSSFCPRVLPPGRSCKWPSVVMHSGWVDGLGYLRGEAGLWLRRSGGDVRVVVLIALGDEEAVLEKWVPGEGLVQRVSIAKREGGDGAVVMGGPLTLTFQELFLRDPDPEKPGERDLVLDGDILRGVARLIGISE</sequence>
<keyword evidence="2" id="KW-1185">Reference proteome</keyword>
<dbReference type="AlphaFoldDB" id="A0A319E9X8"/>
<dbReference type="Proteomes" id="UP000248423">
    <property type="component" value="Unassembled WGS sequence"/>
</dbReference>
<protein>
    <submittedName>
        <fullName evidence="1">Uncharacterized protein</fullName>
    </submittedName>
</protein>
<proteinExistence type="predicted"/>
<organism evidence="1 2">
    <name type="scientific">Aspergillus sclerotiicarbonarius (strain CBS 121057 / IBT 28362)</name>
    <dbReference type="NCBI Taxonomy" id="1448318"/>
    <lineage>
        <taxon>Eukaryota</taxon>
        <taxon>Fungi</taxon>
        <taxon>Dikarya</taxon>
        <taxon>Ascomycota</taxon>
        <taxon>Pezizomycotina</taxon>
        <taxon>Eurotiomycetes</taxon>
        <taxon>Eurotiomycetidae</taxon>
        <taxon>Eurotiales</taxon>
        <taxon>Aspergillaceae</taxon>
        <taxon>Aspergillus</taxon>
        <taxon>Aspergillus subgen. Circumdati</taxon>
    </lineage>
</organism>
<name>A0A319E9X8_ASPSB</name>
<reference evidence="1 2" key="1">
    <citation type="submission" date="2018-02" db="EMBL/GenBank/DDBJ databases">
        <title>The genomes of Aspergillus section Nigri reveals drivers in fungal speciation.</title>
        <authorList>
            <consortium name="DOE Joint Genome Institute"/>
            <person name="Vesth T.C."/>
            <person name="Nybo J."/>
            <person name="Theobald S."/>
            <person name="Brandl J."/>
            <person name="Frisvad J.C."/>
            <person name="Nielsen K.F."/>
            <person name="Lyhne E.K."/>
            <person name="Kogle M.E."/>
            <person name="Kuo A."/>
            <person name="Riley R."/>
            <person name="Clum A."/>
            <person name="Nolan M."/>
            <person name="Lipzen A."/>
            <person name="Salamov A."/>
            <person name="Henrissat B."/>
            <person name="Wiebenga A."/>
            <person name="De vries R.P."/>
            <person name="Grigoriev I.V."/>
            <person name="Mortensen U.H."/>
            <person name="Andersen M.R."/>
            <person name="Baker S.E."/>
        </authorList>
    </citation>
    <scope>NUCLEOTIDE SEQUENCE [LARGE SCALE GENOMIC DNA]</scope>
    <source>
        <strain evidence="1 2">CBS 121057</strain>
    </source>
</reference>
<dbReference type="OrthoDB" id="76567at2759"/>